<accession>A0A225V7A8</accession>
<feature type="non-terminal residue" evidence="2">
    <location>
        <position position="300"/>
    </location>
</feature>
<dbReference type="AlphaFoldDB" id="A0A225V7A8"/>
<comment type="caution">
    <text evidence="2">The sequence shown here is derived from an EMBL/GenBank/DDBJ whole genome shotgun (WGS) entry which is preliminary data.</text>
</comment>
<evidence type="ECO:0000313" key="3">
    <source>
        <dbReference type="Proteomes" id="UP000198211"/>
    </source>
</evidence>
<dbReference type="GO" id="GO:0003676">
    <property type="term" value="F:nucleic acid binding"/>
    <property type="evidence" value="ECO:0007669"/>
    <property type="project" value="InterPro"/>
</dbReference>
<evidence type="ECO:0000313" key="2">
    <source>
        <dbReference type="EMBL" id="OWZ00849.1"/>
    </source>
</evidence>
<reference evidence="3" key="1">
    <citation type="submission" date="2017-03" db="EMBL/GenBank/DDBJ databases">
        <title>Phytopthora megakarya and P. palmivora, two closely related causual agents of cacao black pod achieved similar genome size and gene model numbers by different mechanisms.</title>
        <authorList>
            <person name="Ali S."/>
            <person name="Shao J."/>
            <person name="Larry D.J."/>
            <person name="Kronmiller B."/>
            <person name="Shen D."/>
            <person name="Strem M.D."/>
            <person name="Melnick R.L."/>
            <person name="Guiltinan M.J."/>
            <person name="Tyler B.M."/>
            <person name="Meinhardt L.W."/>
            <person name="Bailey B.A."/>
        </authorList>
    </citation>
    <scope>NUCLEOTIDE SEQUENCE [LARGE SCALE GENOMIC DNA]</scope>
    <source>
        <strain evidence="3">zdho120</strain>
    </source>
</reference>
<sequence>MPPLRYIASNKKLKALLSNYDNKPVATTGKVVGVHFQFAGSSPTDQVVAIALGNDSPTSEAVVLQIGALDRNEVISGLKTLMEDDQIVKVVFDLGRTAKWLRGYGMTGVTLANCMDLQLVYKQQAKVKASNATLETIVSKLGGSSTVALQQQIATFNAKLKDKAWTKSPLAPPMWDILAKTMWLYTRCYNAVCGIPETKHAFPEVTVPCTKYITTNSELQRLVQQNNNKLVEDTCCVVGVHFQFAQDKAFYPGQEDDEQLVAISIVGSDPSDTAIVLQFDTLDQELLLFALKTLLQDPTP</sequence>
<dbReference type="GO" id="GO:0006139">
    <property type="term" value="P:nucleobase-containing compound metabolic process"/>
    <property type="evidence" value="ECO:0007669"/>
    <property type="project" value="InterPro"/>
</dbReference>
<keyword evidence="3" id="KW-1185">Reference proteome</keyword>
<dbReference type="Gene3D" id="3.30.420.10">
    <property type="entry name" value="Ribonuclease H-like superfamily/Ribonuclease H"/>
    <property type="match status" value="1"/>
</dbReference>
<dbReference type="Proteomes" id="UP000198211">
    <property type="component" value="Unassembled WGS sequence"/>
</dbReference>
<organism evidence="2 3">
    <name type="scientific">Phytophthora megakarya</name>
    <dbReference type="NCBI Taxonomy" id="4795"/>
    <lineage>
        <taxon>Eukaryota</taxon>
        <taxon>Sar</taxon>
        <taxon>Stramenopiles</taxon>
        <taxon>Oomycota</taxon>
        <taxon>Peronosporomycetes</taxon>
        <taxon>Peronosporales</taxon>
        <taxon>Peronosporaceae</taxon>
        <taxon>Phytophthora</taxon>
    </lineage>
</organism>
<dbReference type="InterPro" id="IPR012337">
    <property type="entry name" value="RNaseH-like_sf"/>
</dbReference>
<dbReference type="OrthoDB" id="129043at2759"/>
<feature type="domain" description="3'-5' exonuclease" evidence="1">
    <location>
        <begin position="5"/>
        <end position="159"/>
    </location>
</feature>
<dbReference type="Pfam" id="PF01612">
    <property type="entry name" value="DNA_pol_A_exo1"/>
    <property type="match status" value="1"/>
</dbReference>
<gene>
    <name evidence="2" type="ORF">PHMEG_00027870</name>
</gene>
<dbReference type="InterPro" id="IPR002562">
    <property type="entry name" value="3'-5'_exonuclease_dom"/>
</dbReference>
<dbReference type="InterPro" id="IPR036397">
    <property type="entry name" value="RNaseH_sf"/>
</dbReference>
<evidence type="ECO:0000259" key="1">
    <source>
        <dbReference type="Pfam" id="PF01612"/>
    </source>
</evidence>
<dbReference type="SUPFAM" id="SSF53098">
    <property type="entry name" value="Ribonuclease H-like"/>
    <property type="match status" value="1"/>
</dbReference>
<dbReference type="EMBL" id="NBNE01007282">
    <property type="protein sequence ID" value="OWZ00849.1"/>
    <property type="molecule type" value="Genomic_DNA"/>
</dbReference>
<dbReference type="GO" id="GO:0008408">
    <property type="term" value="F:3'-5' exonuclease activity"/>
    <property type="evidence" value="ECO:0007669"/>
    <property type="project" value="InterPro"/>
</dbReference>
<name>A0A225V7A8_9STRA</name>
<proteinExistence type="predicted"/>
<protein>
    <recommendedName>
        <fullName evidence="1">3'-5' exonuclease domain-containing protein</fullName>
    </recommendedName>
</protein>